<feature type="region of interest" description="Disordered" evidence="2">
    <location>
        <begin position="62"/>
        <end position="108"/>
    </location>
</feature>
<evidence type="ECO:0000313" key="4">
    <source>
        <dbReference type="Proteomes" id="UP000467841"/>
    </source>
</evidence>
<dbReference type="Proteomes" id="UP000467841">
    <property type="component" value="Unassembled WGS sequence"/>
</dbReference>
<evidence type="ECO:0000313" key="3">
    <source>
        <dbReference type="EMBL" id="CAA7030111.1"/>
    </source>
</evidence>
<dbReference type="EMBL" id="CACVBM020001091">
    <property type="protein sequence ID" value="CAA7030111.1"/>
    <property type="molecule type" value="Genomic_DNA"/>
</dbReference>
<feature type="region of interest" description="Disordered" evidence="2">
    <location>
        <begin position="1"/>
        <end position="27"/>
    </location>
</feature>
<dbReference type="AlphaFoldDB" id="A0A6D2ISJ7"/>
<reference evidence="3" key="1">
    <citation type="submission" date="2020-01" db="EMBL/GenBank/DDBJ databases">
        <authorList>
            <person name="Mishra B."/>
        </authorList>
    </citation>
    <scope>NUCLEOTIDE SEQUENCE [LARGE SCALE GENOMIC DNA]</scope>
</reference>
<feature type="region of interest" description="Disordered" evidence="2">
    <location>
        <begin position="398"/>
        <end position="420"/>
    </location>
</feature>
<proteinExistence type="predicted"/>
<keyword evidence="4" id="KW-1185">Reference proteome</keyword>
<comment type="caution">
    <text evidence="3">The sequence shown here is derived from an EMBL/GenBank/DDBJ whole genome shotgun (WGS) entry which is preliminary data.</text>
</comment>
<protein>
    <submittedName>
        <fullName evidence="3">Uncharacterized protein</fullName>
    </submittedName>
</protein>
<evidence type="ECO:0000256" key="2">
    <source>
        <dbReference type="SAM" id="MobiDB-lite"/>
    </source>
</evidence>
<feature type="compositionally biased region" description="Basic and acidic residues" evidence="2">
    <location>
        <begin position="70"/>
        <end position="81"/>
    </location>
</feature>
<dbReference type="InterPro" id="IPR012436">
    <property type="entry name" value="DUF1633"/>
</dbReference>
<keyword evidence="1" id="KW-0175">Coiled coil</keyword>
<feature type="coiled-coil region" evidence="1">
    <location>
        <begin position="189"/>
        <end position="240"/>
    </location>
</feature>
<gene>
    <name evidence="3" type="ORF">MERR_LOCUS17346</name>
</gene>
<dbReference type="Pfam" id="PF07794">
    <property type="entry name" value="DUF1633"/>
    <property type="match status" value="1"/>
</dbReference>
<name>A0A6D2ISJ7_9BRAS</name>
<accession>A0A6D2ISJ7</accession>
<evidence type="ECO:0000256" key="1">
    <source>
        <dbReference type="SAM" id="Coils"/>
    </source>
</evidence>
<dbReference type="OrthoDB" id="1103597at2759"/>
<sequence>MTYREQQKALGRLPVGKTSRAPPPAGDALMANAADVLAVARQSENENRASIAIETASQIDRDNAAVVSSRSHDGDSNDSVRRQNKRPRQERRNDGNGGSSHSSGSNGRPFYWEFKNSVDGPVLNDRGGVGYLQRHFKGAGVNLPPIEKMSEKEAYLDMAMANTKSMEANNRYVSLVEQRLRDSAPVEEVNKMRSTIEEMTSTLKRLQLRESEVEKKLSGVEELEHRNAVLADQLKDARAEGRAAIERSALLGQQNKDLLAEKDASLRLAAQATYRQLSTKYGKLLQSFKEMWFKKKDHTDAEISFQEANANLQLIGDLMSGESTLEVEAPLWAERVLQLEAEAKAKAVSDFSLRKFELPQLSEDSVLMEVNKVPVQVEQGIGGSKGNKVPDEIMEDVGEKGNEVETDGGVPVVREGQAEE</sequence>
<organism evidence="3 4">
    <name type="scientific">Microthlaspi erraticum</name>
    <dbReference type="NCBI Taxonomy" id="1685480"/>
    <lineage>
        <taxon>Eukaryota</taxon>
        <taxon>Viridiplantae</taxon>
        <taxon>Streptophyta</taxon>
        <taxon>Embryophyta</taxon>
        <taxon>Tracheophyta</taxon>
        <taxon>Spermatophyta</taxon>
        <taxon>Magnoliopsida</taxon>
        <taxon>eudicotyledons</taxon>
        <taxon>Gunneridae</taxon>
        <taxon>Pentapetalae</taxon>
        <taxon>rosids</taxon>
        <taxon>malvids</taxon>
        <taxon>Brassicales</taxon>
        <taxon>Brassicaceae</taxon>
        <taxon>Coluteocarpeae</taxon>
        <taxon>Microthlaspi</taxon>
    </lineage>
</organism>